<dbReference type="AlphaFoldDB" id="A0A379CBV2"/>
<gene>
    <name evidence="4" type="ORF">NCTC12872_01779</name>
</gene>
<dbReference type="InterPro" id="IPR032698">
    <property type="entry name" value="SirB1_N"/>
</dbReference>
<proteinExistence type="inferred from homology"/>
<keyword evidence="2" id="KW-0812">Transmembrane</keyword>
<evidence type="ECO:0000256" key="1">
    <source>
        <dbReference type="ARBA" id="ARBA00007100"/>
    </source>
</evidence>
<dbReference type="OrthoDB" id="232498at2"/>
<evidence type="ECO:0000259" key="3">
    <source>
        <dbReference type="Pfam" id="PF13369"/>
    </source>
</evidence>
<dbReference type="InterPro" id="IPR011990">
    <property type="entry name" value="TPR-like_helical_dom_sf"/>
</dbReference>
<keyword evidence="5" id="KW-1185">Reference proteome</keyword>
<dbReference type="Pfam" id="PF13371">
    <property type="entry name" value="TPR_9"/>
    <property type="match status" value="1"/>
</dbReference>
<comment type="similarity">
    <text evidence="1">Belongs to the UPF0162 family.</text>
</comment>
<sequence length="275" mass="32097">MNKQTKQQKELKQFLYKELVRITIMIEDDLTEPQVFGQMSALVKKARYLVNGETHEQRINQLLELVYSMWGFYCDHQEYFYYDNLLINKVLQSKQGMPVSLGAVVLYLAAALDLPIYPVNFPTQLVLRADFISDKGEHTTRFINPWDGQFLSFSQLEKWLEGEFGFETTLSVEFTKIAELNELLERLETVTKMALTREGQYEKALKLIEYRLIFTPDDPYEIRDRGMVLASLDCFDAAAKDLNYFIEQCPEDPSALMLKLEMPTLLSQTYDHKVH</sequence>
<accession>A0A379CBV2</accession>
<feature type="domain" description="Protein SirB1 N-terminal" evidence="3">
    <location>
        <begin position="35"/>
        <end position="187"/>
    </location>
</feature>
<evidence type="ECO:0000313" key="4">
    <source>
        <dbReference type="EMBL" id="SUB59734.1"/>
    </source>
</evidence>
<dbReference type="SUPFAM" id="SSF48452">
    <property type="entry name" value="TPR-like"/>
    <property type="match status" value="1"/>
</dbReference>
<evidence type="ECO:0000313" key="5">
    <source>
        <dbReference type="Proteomes" id="UP000255417"/>
    </source>
</evidence>
<keyword evidence="2" id="KW-1133">Transmembrane helix</keyword>
<reference evidence="4 5" key="1">
    <citation type="submission" date="2018-06" db="EMBL/GenBank/DDBJ databases">
        <authorList>
            <consortium name="Pathogen Informatics"/>
            <person name="Doyle S."/>
        </authorList>
    </citation>
    <scope>NUCLEOTIDE SEQUENCE [LARGE SCALE GENOMIC DNA]</scope>
    <source>
        <strain evidence="4 5">NCTC12872</strain>
    </source>
</reference>
<dbReference type="Proteomes" id="UP000255417">
    <property type="component" value="Unassembled WGS sequence"/>
</dbReference>
<feature type="transmembrane region" description="Helical" evidence="2">
    <location>
        <begin position="99"/>
        <end position="117"/>
    </location>
</feature>
<dbReference type="Pfam" id="PF13369">
    <property type="entry name" value="Transglut_core2"/>
    <property type="match status" value="1"/>
</dbReference>
<dbReference type="RefSeq" id="WP_115316189.1">
    <property type="nucleotide sequence ID" value="NZ_LWIF01000001.1"/>
</dbReference>
<organism evidence="4 5">
    <name type="scientific">Phocoenobacter uteri</name>
    <dbReference type="NCBI Taxonomy" id="146806"/>
    <lineage>
        <taxon>Bacteria</taxon>
        <taxon>Pseudomonadati</taxon>
        <taxon>Pseudomonadota</taxon>
        <taxon>Gammaproteobacteria</taxon>
        <taxon>Pasteurellales</taxon>
        <taxon>Pasteurellaceae</taxon>
        <taxon>Phocoenobacter</taxon>
    </lineage>
</organism>
<evidence type="ECO:0000256" key="2">
    <source>
        <dbReference type="SAM" id="Phobius"/>
    </source>
</evidence>
<keyword evidence="2" id="KW-0472">Membrane</keyword>
<protein>
    <recommendedName>
        <fullName evidence="3">Protein SirB1 N-terminal domain-containing protein</fullName>
    </recommendedName>
</protein>
<dbReference type="EMBL" id="UGTA01000001">
    <property type="protein sequence ID" value="SUB59734.1"/>
    <property type="molecule type" value="Genomic_DNA"/>
</dbReference>
<name>A0A379CBV2_9PAST</name>